<dbReference type="EMBL" id="BOOY01000042">
    <property type="protein sequence ID" value="GIJ06533.1"/>
    <property type="molecule type" value="Genomic_DNA"/>
</dbReference>
<feature type="transmembrane region" description="Helical" evidence="1">
    <location>
        <begin position="119"/>
        <end position="140"/>
    </location>
</feature>
<organism evidence="2 3">
    <name type="scientific">Spirilliplanes yamanashiensis</name>
    <dbReference type="NCBI Taxonomy" id="42233"/>
    <lineage>
        <taxon>Bacteria</taxon>
        <taxon>Bacillati</taxon>
        <taxon>Actinomycetota</taxon>
        <taxon>Actinomycetes</taxon>
        <taxon>Micromonosporales</taxon>
        <taxon>Micromonosporaceae</taxon>
        <taxon>Spirilliplanes</taxon>
    </lineage>
</organism>
<evidence type="ECO:0000256" key="1">
    <source>
        <dbReference type="SAM" id="Phobius"/>
    </source>
</evidence>
<feature type="transmembrane region" description="Helical" evidence="1">
    <location>
        <begin position="160"/>
        <end position="182"/>
    </location>
</feature>
<sequence length="263" mass="27453">MTAVLETTPTTAARDIGAGRPPLGRLVAVELRKLVDTRAGAWLLGLIAFASVAIVVVQLVVLDPEQHTYREFFVPSMLPTGILLPVLGVLSVTSEWSQRTAMTTFALVPGRGRVVTAKLLAGAVAALLAVVAGLAFAAGANLVGAALGGAGDWDVDATSIGLAVLFQLLNVLMGAAFGLLFLNSPLAIVLYFALPLVWGMLGGMIASLRTAAEWLDLGTTMMPMLGDQALDGGQWARLAVSSAVWIFLPLVAGLVRVRRAEIK</sequence>
<protein>
    <recommendedName>
        <fullName evidence="4">ABC transporter permease</fullName>
    </recommendedName>
</protein>
<proteinExistence type="predicted"/>
<evidence type="ECO:0008006" key="4">
    <source>
        <dbReference type="Google" id="ProtNLM"/>
    </source>
</evidence>
<dbReference type="Proteomes" id="UP000652013">
    <property type="component" value="Unassembled WGS sequence"/>
</dbReference>
<feature type="transmembrane region" description="Helical" evidence="1">
    <location>
        <begin position="41"/>
        <end position="60"/>
    </location>
</feature>
<feature type="transmembrane region" description="Helical" evidence="1">
    <location>
        <begin position="189"/>
        <end position="215"/>
    </location>
</feature>
<keyword evidence="3" id="KW-1185">Reference proteome</keyword>
<evidence type="ECO:0000313" key="2">
    <source>
        <dbReference type="EMBL" id="GIJ06533.1"/>
    </source>
</evidence>
<dbReference type="RefSeq" id="WP_203941702.1">
    <property type="nucleotide sequence ID" value="NZ_BAAAGJ010000015.1"/>
</dbReference>
<reference evidence="2" key="1">
    <citation type="submission" date="2021-01" db="EMBL/GenBank/DDBJ databases">
        <title>Whole genome shotgun sequence of Spirilliplanes yamanashiensis NBRC 15828.</title>
        <authorList>
            <person name="Komaki H."/>
            <person name="Tamura T."/>
        </authorList>
    </citation>
    <scope>NUCLEOTIDE SEQUENCE</scope>
    <source>
        <strain evidence="2">NBRC 15828</strain>
    </source>
</reference>
<name>A0A8J3YF53_9ACTN</name>
<keyword evidence="1" id="KW-0812">Transmembrane</keyword>
<gene>
    <name evidence="2" type="ORF">Sya03_58850</name>
</gene>
<keyword evidence="1" id="KW-0472">Membrane</keyword>
<accession>A0A8J3YF53</accession>
<feature type="transmembrane region" description="Helical" evidence="1">
    <location>
        <begin position="72"/>
        <end position="92"/>
    </location>
</feature>
<comment type="caution">
    <text evidence="2">The sequence shown here is derived from an EMBL/GenBank/DDBJ whole genome shotgun (WGS) entry which is preliminary data.</text>
</comment>
<feature type="transmembrane region" description="Helical" evidence="1">
    <location>
        <begin position="235"/>
        <end position="255"/>
    </location>
</feature>
<keyword evidence="1" id="KW-1133">Transmembrane helix</keyword>
<dbReference type="AlphaFoldDB" id="A0A8J3YF53"/>
<evidence type="ECO:0000313" key="3">
    <source>
        <dbReference type="Proteomes" id="UP000652013"/>
    </source>
</evidence>